<name>A0A928HFG5_9BACT</name>
<protein>
    <recommendedName>
        <fullName evidence="4">PhaC PHA synthase</fullName>
    </recommendedName>
</protein>
<dbReference type="InterPro" id="IPR058093">
    <property type="entry name" value="LA_2272-like"/>
</dbReference>
<proteinExistence type="predicted"/>
<accession>A0A928HFG5</accession>
<dbReference type="NCBIfam" id="NF047436">
    <property type="entry name" value="LA_2272_repeat"/>
    <property type="match status" value="2"/>
</dbReference>
<dbReference type="Proteomes" id="UP000725649">
    <property type="component" value="Unassembled WGS sequence"/>
</dbReference>
<reference evidence="2" key="1">
    <citation type="submission" date="2019-04" db="EMBL/GenBank/DDBJ databases">
        <title>Evolution of Biomass-Degrading Anaerobic Consortia Revealed by Metagenomics.</title>
        <authorList>
            <person name="Peng X."/>
        </authorList>
    </citation>
    <scope>NUCLEOTIDE SEQUENCE</scope>
    <source>
        <strain evidence="2">SIG66</strain>
    </source>
</reference>
<dbReference type="AlphaFoldDB" id="A0A928HFG5"/>
<keyword evidence="1" id="KW-0732">Signal</keyword>
<gene>
    <name evidence="2" type="ORF">E7027_06500</name>
</gene>
<evidence type="ECO:0000313" key="2">
    <source>
        <dbReference type="EMBL" id="MBE6421753.1"/>
    </source>
</evidence>
<organism evidence="2 3">
    <name type="scientific">Candidatus Avelusimicrobium gallicola</name>
    <dbReference type="NCBI Taxonomy" id="2562704"/>
    <lineage>
        <taxon>Bacteria</taxon>
        <taxon>Pseudomonadati</taxon>
        <taxon>Elusimicrobiota</taxon>
        <taxon>Elusimicrobia</taxon>
        <taxon>Elusimicrobiales</taxon>
        <taxon>Elusimicrobiaceae</taxon>
        <taxon>Candidatus Avelusimicrobium</taxon>
    </lineage>
</organism>
<evidence type="ECO:0000313" key="3">
    <source>
        <dbReference type="Proteomes" id="UP000725649"/>
    </source>
</evidence>
<evidence type="ECO:0008006" key="4">
    <source>
        <dbReference type="Google" id="ProtNLM"/>
    </source>
</evidence>
<comment type="caution">
    <text evidence="2">The sequence shown here is derived from an EMBL/GenBank/DDBJ whole genome shotgun (WGS) entry which is preliminary data.</text>
</comment>
<sequence length="171" mass="18297">MKKLLAVVVLFLATLPAAAETAVFKLSLWDHLALATPANTQDVTGVDFGIMSNTATVTGVQLDLLIAQTQYELKGLSSAWIVSMVGETYGAQAALLTKTEKLTGAQLGVVNMVENSGTGVQWGFFNKAEFIHGAQLGFVNYARTIEGLQIGLINIAENGWFPAMVFVNGRF</sequence>
<evidence type="ECO:0000256" key="1">
    <source>
        <dbReference type="SAM" id="SignalP"/>
    </source>
</evidence>
<dbReference type="EMBL" id="SUVG01000007">
    <property type="protein sequence ID" value="MBE6421753.1"/>
    <property type="molecule type" value="Genomic_DNA"/>
</dbReference>
<feature type="signal peptide" evidence="1">
    <location>
        <begin position="1"/>
        <end position="19"/>
    </location>
</feature>
<feature type="chain" id="PRO_5036689758" description="PhaC PHA synthase" evidence="1">
    <location>
        <begin position="20"/>
        <end position="171"/>
    </location>
</feature>